<dbReference type="Proteomes" id="UP000887013">
    <property type="component" value="Unassembled WGS sequence"/>
</dbReference>
<dbReference type="EMBL" id="BMAW01077876">
    <property type="protein sequence ID" value="GFU08574.1"/>
    <property type="molecule type" value="Genomic_DNA"/>
</dbReference>
<evidence type="ECO:0000313" key="1">
    <source>
        <dbReference type="EMBL" id="GFU08574.1"/>
    </source>
</evidence>
<name>A0A8X6UDT6_NEPPI</name>
<accession>A0A8X6UDT6</accession>
<evidence type="ECO:0000313" key="2">
    <source>
        <dbReference type="Proteomes" id="UP000887013"/>
    </source>
</evidence>
<proteinExistence type="predicted"/>
<organism evidence="1 2">
    <name type="scientific">Nephila pilipes</name>
    <name type="common">Giant wood spider</name>
    <name type="synonym">Nephila maculata</name>
    <dbReference type="NCBI Taxonomy" id="299642"/>
    <lineage>
        <taxon>Eukaryota</taxon>
        <taxon>Metazoa</taxon>
        <taxon>Ecdysozoa</taxon>
        <taxon>Arthropoda</taxon>
        <taxon>Chelicerata</taxon>
        <taxon>Arachnida</taxon>
        <taxon>Araneae</taxon>
        <taxon>Araneomorphae</taxon>
        <taxon>Entelegynae</taxon>
        <taxon>Araneoidea</taxon>
        <taxon>Nephilidae</taxon>
        <taxon>Nephila</taxon>
    </lineage>
</organism>
<gene>
    <name evidence="1" type="ORF">NPIL_550021</name>
</gene>
<reference evidence="1" key="1">
    <citation type="submission" date="2020-08" db="EMBL/GenBank/DDBJ databases">
        <title>Multicomponent nature underlies the extraordinary mechanical properties of spider dragline silk.</title>
        <authorList>
            <person name="Kono N."/>
            <person name="Nakamura H."/>
            <person name="Mori M."/>
            <person name="Yoshida Y."/>
            <person name="Ohtoshi R."/>
            <person name="Malay A.D."/>
            <person name="Moran D.A.P."/>
            <person name="Tomita M."/>
            <person name="Numata K."/>
            <person name="Arakawa K."/>
        </authorList>
    </citation>
    <scope>NUCLEOTIDE SEQUENCE</scope>
</reference>
<dbReference type="AlphaFoldDB" id="A0A8X6UDT6"/>
<sequence length="113" mass="12989">MGAENQPKCRRGRSFSSRKNFKVPRSYVRGAKKFKVKLFLSPHPMFCFPDLLRELRSVVRISEFFKVKIISVPKSLGLCKRSKMNDRLSRDVSKVQCHPTMQVHHSALVEAAA</sequence>
<keyword evidence="2" id="KW-1185">Reference proteome</keyword>
<protein>
    <submittedName>
        <fullName evidence="1">Uncharacterized protein</fullName>
    </submittedName>
</protein>
<comment type="caution">
    <text evidence="1">The sequence shown here is derived from an EMBL/GenBank/DDBJ whole genome shotgun (WGS) entry which is preliminary data.</text>
</comment>